<evidence type="ECO:0000313" key="2">
    <source>
        <dbReference type="EMBL" id="VTR19837.1"/>
    </source>
</evidence>
<keyword evidence="2" id="KW-0808">Transferase</keyword>
<dbReference type="PANTHER" id="PTHR39559:SF1">
    <property type="entry name" value="ISOCITRATE DEHYDROGENASE KINASE_PHOSPHATASE"/>
    <property type="match status" value="1"/>
</dbReference>
<dbReference type="GO" id="GO:0006006">
    <property type="term" value="P:glucose metabolic process"/>
    <property type="evidence" value="ECO:0007669"/>
    <property type="project" value="InterPro"/>
</dbReference>
<sequence>MTPSEEYGNAIKQLAAANIFPGDMLFKNFGVTRHGRVVFYELRRDLLHDRGELP</sequence>
<dbReference type="EC" id="2.7.11.5" evidence="2"/>
<dbReference type="AlphaFoldDB" id="A0A4U9TLN8"/>
<proteinExistence type="predicted"/>
<protein>
    <submittedName>
        <fullName evidence="2">Isocitrate dehydrogenase kinase/phosphatase</fullName>
        <ecNumber evidence="2">2.7.11.5</ecNumber>
    </submittedName>
</protein>
<dbReference type="GO" id="GO:0016208">
    <property type="term" value="F:AMP binding"/>
    <property type="evidence" value="ECO:0007669"/>
    <property type="project" value="TreeGrafter"/>
</dbReference>
<evidence type="ECO:0000259" key="1">
    <source>
        <dbReference type="Pfam" id="PF06315"/>
    </source>
</evidence>
<dbReference type="GO" id="GO:0004721">
    <property type="term" value="F:phosphoprotein phosphatase activity"/>
    <property type="evidence" value="ECO:0007669"/>
    <property type="project" value="TreeGrafter"/>
</dbReference>
<organism evidence="2">
    <name type="scientific">Serratia fonticola</name>
    <dbReference type="NCBI Taxonomy" id="47917"/>
    <lineage>
        <taxon>Bacteria</taxon>
        <taxon>Pseudomonadati</taxon>
        <taxon>Pseudomonadota</taxon>
        <taxon>Gammaproteobacteria</taxon>
        <taxon>Enterobacterales</taxon>
        <taxon>Yersiniaceae</taxon>
        <taxon>Serratia</taxon>
    </lineage>
</organism>
<dbReference type="GO" id="GO:0005524">
    <property type="term" value="F:ATP binding"/>
    <property type="evidence" value="ECO:0007669"/>
    <property type="project" value="InterPro"/>
</dbReference>
<keyword evidence="2" id="KW-0418">Kinase</keyword>
<dbReference type="InterPro" id="IPR046855">
    <property type="entry name" value="AceK_kinase"/>
</dbReference>
<dbReference type="GO" id="GO:0008772">
    <property type="term" value="F:[isocitrate dehydrogenase (NADP+)] kinase activity"/>
    <property type="evidence" value="ECO:0007669"/>
    <property type="project" value="UniProtKB-EC"/>
</dbReference>
<accession>A0A4U9TLN8</accession>
<name>A0A4U9TLN8_SERFO</name>
<dbReference type="Pfam" id="PF06315">
    <property type="entry name" value="AceK_kinase"/>
    <property type="match status" value="1"/>
</dbReference>
<dbReference type="PANTHER" id="PTHR39559">
    <property type="match status" value="1"/>
</dbReference>
<reference evidence="2" key="1">
    <citation type="submission" date="2019-05" db="EMBL/GenBank/DDBJ databases">
        <authorList>
            <consortium name="Pathogen Informatics"/>
        </authorList>
    </citation>
    <scope>NUCLEOTIDE SEQUENCE [LARGE SCALE GENOMIC DNA]</scope>
    <source>
        <strain evidence="2">NCTC12965</strain>
    </source>
</reference>
<feature type="domain" description="Isocitrate dehydrogenase kinase/phosphatase (AceK) kinase" evidence="1">
    <location>
        <begin position="5"/>
        <end position="41"/>
    </location>
</feature>
<dbReference type="EMBL" id="CABEEZ010000020">
    <property type="protein sequence ID" value="VTR19837.1"/>
    <property type="molecule type" value="Genomic_DNA"/>
</dbReference>
<gene>
    <name evidence="2" type="primary">aceK_2</name>
    <name evidence="2" type="ORF">NCTC12965_00864</name>
</gene>
<dbReference type="GO" id="GO:0005737">
    <property type="term" value="C:cytoplasm"/>
    <property type="evidence" value="ECO:0007669"/>
    <property type="project" value="InterPro"/>
</dbReference>
<dbReference type="InterPro" id="IPR010452">
    <property type="entry name" value="Isocitrate_DH_AceK"/>
</dbReference>